<dbReference type="GO" id="GO:0009253">
    <property type="term" value="P:peptidoglycan catabolic process"/>
    <property type="evidence" value="ECO:0007669"/>
    <property type="project" value="InterPro"/>
</dbReference>
<dbReference type="STRING" id="1122180.Lokhon_01199"/>
<dbReference type="AlphaFoldDB" id="A0A017HDL2"/>
<evidence type="ECO:0000256" key="3">
    <source>
        <dbReference type="ARBA" id="ARBA00022801"/>
    </source>
</evidence>
<comment type="caution">
    <text evidence="5">The sequence shown here is derived from an EMBL/GenBank/DDBJ whole genome shotgun (WGS) entry which is preliminary data.</text>
</comment>
<dbReference type="PANTHER" id="PTHR30404">
    <property type="entry name" value="N-ACETYLMURAMOYL-L-ALANINE AMIDASE"/>
    <property type="match status" value="1"/>
</dbReference>
<dbReference type="HOGENOM" id="CLU_014322_2_1_5"/>
<dbReference type="eggNOG" id="COG0860">
    <property type="taxonomic scope" value="Bacteria"/>
</dbReference>
<dbReference type="GO" id="GO:0008745">
    <property type="term" value="F:N-acetylmuramoyl-L-alanine amidase activity"/>
    <property type="evidence" value="ECO:0007669"/>
    <property type="project" value="UniProtKB-EC"/>
</dbReference>
<accession>A0A017HDL2</accession>
<name>A0A017HDL2_9RHOB</name>
<comment type="catalytic activity">
    <reaction evidence="1">
        <text>Hydrolyzes the link between N-acetylmuramoyl residues and L-amino acid residues in certain cell-wall glycopeptides.</text>
        <dbReference type="EC" id="3.5.1.28"/>
    </reaction>
</comment>
<dbReference type="Gene3D" id="2.60.40.3500">
    <property type="match status" value="1"/>
</dbReference>
<dbReference type="Gene3D" id="3.40.630.40">
    <property type="entry name" value="Zn-dependent exopeptidases"/>
    <property type="match status" value="1"/>
</dbReference>
<sequence length="411" mass="43148">MTPRRGARGRPGMRIWGMVKGIGLALMLAGPLAAQEFSGLARLDAGQSRVEDSRRGVEIDLALSQPVPWRVFTLDDPRRLVLDFAEVDWAGADPAALLSKGRATALRLGRGRPGWSRLVLDLGAPMGIDSAGMRALGSGAARLQLRLSPVTEEEFAARARPADPAGEMLPAPARPGAGPLVVAVDAGHGGVDPGAMREGLVEADLMLRLARETAEAINRSGNMRAVLTRDSDDFVPLSERMTIARAAGAGLLLSLHADALEEDAASGGSVYTLSDAAKDAASGRMVERHQRSDLLSGLDLSQQDDRVATALMDLARLDTAPQSDRLAGALVAALRQAGAHLNSRPRRSAPLAVLNAADFPSVLVEVGFLSNAGDRARLTDPAGRARIVAGLVAGVQGWAAEEAARAPLRRR</sequence>
<dbReference type="EMBL" id="APGJ01000004">
    <property type="protein sequence ID" value="EYD72400.1"/>
    <property type="molecule type" value="Genomic_DNA"/>
</dbReference>
<dbReference type="InterPro" id="IPR002508">
    <property type="entry name" value="MurNAc-LAA_cat"/>
</dbReference>
<organism evidence="5 6">
    <name type="scientific">Limimaricola hongkongensis DSM 17492</name>
    <dbReference type="NCBI Taxonomy" id="1122180"/>
    <lineage>
        <taxon>Bacteria</taxon>
        <taxon>Pseudomonadati</taxon>
        <taxon>Pseudomonadota</taxon>
        <taxon>Alphaproteobacteria</taxon>
        <taxon>Rhodobacterales</taxon>
        <taxon>Paracoccaceae</taxon>
        <taxon>Limimaricola</taxon>
    </lineage>
</organism>
<evidence type="ECO:0000313" key="5">
    <source>
        <dbReference type="EMBL" id="EYD72400.1"/>
    </source>
</evidence>
<dbReference type="Proteomes" id="UP000025047">
    <property type="component" value="Unassembled WGS sequence"/>
</dbReference>
<dbReference type="PATRIC" id="fig|1122180.6.peg.1186"/>
<keyword evidence="6" id="KW-1185">Reference proteome</keyword>
<dbReference type="InterPro" id="IPR050695">
    <property type="entry name" value="N-acetylmuramoyl_amidase_3"/>
</dbReference>
<dbReference type="SUPFAM" id="SSF53187">
    <property type="entry name" value="Zn-dependent exopeptidases"/>
    <property type="match status" value="1"/>
</dbReference>
<feature type="domain" description="MurNAc-LAA" evidence="4">
    <location>
        <begin position="241"/>
        <end position="396"/>
    </location>
</feature>
<evidence type="ECO:0000256" key="1">
    <source>
        <dbReference type="ARBA" id="ARBA00001561"/>
    </source>
</evidence>
<reference evidence="5 6" key="1">
    <citation type="submission" date="2013-03" db="EMBL/GenBank/DDBJ databases">
        <authorList>
            <person name="Fiebig A."/>
            <person name="Goeker M."/>
            <person name="Klenk H.-P.P."/>
        </authorList>
    </citation>
    <scope>NUCLEOTIDE SEQUENCE [LARGE SCALE GENOMIC DNA]</scope>
    <source>
        <strain evidence="5 6">DSM 17492</strain>
    </source>
</reference>
<keyword evidence="3 5" id="KW-0378">Hydrolase</keyword>
<dbReference type="CDD" id="cd02696">
    <property type="entry name" value="MurNAc-LAA"/>
    <property type="match status" value="1"/>
</dbReference>
<dbReference type="EC" id="3.5.1.28" evidence="2"/>
<evidence type="ECO:0000259" key="4">
    <source>
        <dbReference type="SMART" id="SM00646"/>
    </source>
</evidence>
<dbReference type="SMART" id="SM00646">
    <property type="entry name" value="Ami_3"/>
    <property type="match status" value="1"/>
</dbReference>
<dbReference type="PANTHER" id="PTHR30404:SF0">
    <property type="entry name" value="N-ACETYLMURAMOYL-L-ALANINE AMIDASE AMIC"/>
    <property type="match status" value="1"/>
</dbReference>
<dbReference type="Pfam" id="PF01520">
    <property type="entry name" value="Amidase_3"/>
    <property type="match status" value="1"/>
</dbReference>
<protein>
    <recommendedName>
        <fullName evidence="2">N-acetylmuramoyl-L-alanine amidase</fullName>
        <ecNumber evidence="2">3.5.1.28</ecNumber>
    </recommendedName>
</protein>
<evidence type="ECO:0000256" key="2">
    <source>
        <dbReference type="ARBA" id="ARBA00011901"/>
    </source>
</evidence>
<dbReference type="GO" id="GO:0030288">
    <property type="term" value="C:outer membrane-bounded periplasmic space"/>
    <property type="evidence" value="ECO:0007669"/>
    <property type="project" value="TreeGrafter"/>
</dbReference>
<proteinExistence type="predicted"/>
<evidence type="ECO:0000313" key="6">
    <source>
        <dbReference type="Proteomes" id="UP000025047"/>
    </source>
</evidence>
<gene>
    <name evidence="5" type="ORF">Lokhon_01199</name>
</gene>